<dbReference type="PROSITE" id="PS51257">
    <property type="entry name" value="PROKAR_LIPOPROTEIN"/>
    <property type="match status" value="1"/>
</dbReference>
<dbReference type="STRING" id="454006.SAMN05421825_0462"/>
<dbReference type="EMBL" id="FNBH01000001">
    <property type="protein sequence ID" value="SDE87296.1"/>
    <property type="molecule type" value="Genomic_DNA"/>
</dbReference>
<dbReference type="OrthoDB" id="662756at2"/>
<dbReference type="AlphaFoldDB" id="A0A1G7GGQ5"/>
<keyword evidence="1" id="KW-0732">Signal</keyword>
<dbReference type="PANTHER" id="PTHR33619:SF3">
    <property type="entry name" value="POLYSACCHARIDE EXPORT PROTEIN GFCE-RELATED"/>
    <property type="match status" value="1"/>
</dbReference>
<evidence type="ECO:0000256" key="1">
    <source>
        <dbReference type="ARBA" id="ARBA00022729"/>
    </source>
</evidence>
<evidence type="ECO:0000313" key="3">
    <source>
        <dbReference type="EMBL" id="SDE87296.1"/>
    </source>
</evidence>
<dbReference type="GO" id="GO:0015159">
    <property type="term" value="F:polysaccharide transmembrane transporter activity"/>
    <property type="evidence" value="ECO:0007669"/>
    <property type="project" value="InterPro"/>
</dbReference>
<proteinExistence type="predicted"/>
<gene>
    <name evidence="3" type="ORF">SAMN05421825_0462</name>
</gene>
<keyword evidence="4" id="KW-1185">Reference proteome</keyword>
<evidence type="ECO:0000313" key="4">
    <source>
        <dbReference type="Proteomes" id="UP000199203"/>
    </source>
</evidence>
<evidence type="ECO:0000259" key="2">
    <source>
        <dbReference type="Pfam" id="PF02563"/>
    </source>
</evidence>
<reference evidence="4" key="1">
    <citation type="submission" date="2016-10" db="EMBL/GenBank/DDBJ databases">
        <authorList>
            <person name="Varghese N."/>
            <person name="Submissions S."/>
        </authorList>
    </citation>
    <scope>NUCLEOTIDE SEQUENCE [LARGE SCALE GENOMIC DNA]</scope>
    <source>
        <strain evidence="4">DSM 19684</strain>
    </source>
</reference>
<dbReference type="Pfam" id="PF02563">
    <property type="entry name" value="Poly_export"/>
    <property type="match status" value="1"/>
</dbReference>
<dbReference type="InterPro" id="IPR003715">
    <property type="entry name" value="Poly_export_N"/>
</dbReference>
<dbReference type="Gene3D" id="3.10.560.10">
    <property type="entry name" value="Outer membrane lipoprotein wza domain like"/>
    <property type="match status" value="1"/>
</dbReference>
<protein>
    <submittedName>
        <fullName evidence="3">Polysaccharide export outer membrane protein</fullName>
    </submittedName>
</protein>
<name>A0A1G7GGQ5_9FLAO</name>
<dbReference type="PANTHER" id="PTHR33619">
    <property type="entry name" value="POLYSACCHARIDE EXPORT PROTEIN GFCE-RELATED"/>
    <property type="match status" value="1"/>
</dbReference>
<organism evidence="3 4">
    <name type="scientific">Epilithonimonas hungarica</name>
    <dbReference type="NCBI Taxonomy" id="454006"/>
    <lineage>
        <taxon>Bacteria</taxon>
        <taxon>Pseudomonadati</taxon>
        <taxon>Bacteroidota</taxon>
        <taxon>Flavobacteriia</taxon>
        <taxon>Flavobacteriales</taxon>
        <taxon>Weeksellaceae</taxon>
        <taxon>Chryseobacterium group</taxon>
        <taxon>Epilithonimonas</taxon>
    </lineage>
</organism>
<sequence length="261" mass="29594">MKRRIFILLIFILTFSCKPKENMIYMSNHNFEQEANQARYTGLKIKQGDILEIVVSAFDDIAVKPFNLNTITTTSNLSEPNMGSSTTGSKYVVSTDGFITFPVLGKIYCQGMTKQQLKEDLEQRLKQYLIDPLVDIRLVNLNISVLGEVKIPGSKTPTTERINLFQALALAGDMTDYADRTKVKLLRYSEESKKDSVIQLDFSDASIVNSPYYYLQQNDILYVEPDKNKQIAANNNPNRTLTWQLIAVVVSVATLLIRFTN</sequence>
<feature type="domain" description="Polysaccharide export protein N-terminal" evidence="2">
    <location>
        <begin position="43"/>
        <end position="138"/>
    </location>
</feature>
<accession>A0A1G7GGQ5</accession>
<dbReference type="InterPro" id="IPR049712">
    <property type="entry name" value="Poly_export"/>
</dbReference>
<dbReference type="Gene3D" id="3.30.1950.10">
    <property type="entry name" value="wza like domain"/>
    <property type="match status" value="1"/>
</dbReference>
<dbReference type="Proteomes" id="UP000199203">
    <property type="component" value="Unassembled WGS sequence"/>
</dbReference>